<dbReference type="InterPro" id="IPR057708">
    <property type="entry name" value="DUF7948"/>
</dbReference>
<dbReference type="PROSITE" id="PS50093">
    <property type="entry name" value="PKD"/>
    <property type="match status" value="1"/>
</dbReference>
<dbReference type="PANTHER" id="PTHR35580:SF1">
    <property type="entry name" value="PHYTASE-LIKE DOMAIN-CONTAINING PROTEIN"/>
    <property type="match status" value="1"/>
</dbReference>
<protein>
    <submittedName>
        <fullName evidence="2">Gliding motility-associated C-terminal domain-containing protein</fullName>
    </submittedName>
</protein>
<evidence type="ECO:0000259" key="1">
    <source>
        <dbReference type="PROSITE" id="PS50093"/>
    </source>
</evidence>
<dbReference type="Pfam" id="PF13585">
    <property type="entry name" value="CHU_C"/>
    <property type="match status" value="1"/>
</dbReference>
<feature type="domain" description="PKD" evidence="1">
    <location>
        <begin position="863"/>
        <end position="898"/>
    </location>
</feature>
<dbReference type="PANTHER" id="PTHR35580">
    <property type="entry name" value="CELL SURFACE GLYCOPROTEIN (S-LAYER PROTEIN)-LIKE PROTEIN"/>
    <property type="match status" value="1"/>
</dbReference>
<dbReference type="Gene3D" id="2.60.40.10">
    <property type="entry name" value="Immunoglobulins"/>
    <property type="match status" value="1"/>
</dbReference>
<dbReference type="NCBIfam" id="TIGR04131">
    <property type="entry name" value="Bac_Flav_CTERM"/>
    <property type="match status" value="1"/>
</dbReference>
<dbReference type="SUPFAM" id="SSF49299">
    <property type="entry name" value="PKD domain"/>
    <property type="match status" value="1"/>
</dbReference>
<dbReference type="KEGG" id="chyd:H4K34_05370"/>
<dbReference type="Proteomes" id="UP000516305">
    <property type="component" value="Chromosome"/>
</dbReference>
<name>A0A7H0VHS2_9FLAO</name>
<proteinExistence type="predicted"/>
<reference evidence="2 3" key="1">
    <citation type="submission" date="2020-08" db="EMBL/GenBank/DDBJ databases">
        <title>Croceimicrobium hydrocarbonivorans gen. nov., sp. nov., a novel marine bacterium isolated from a bacterial consortium that degrades polyethylene terephthalate.</title>
        <authorList>
            <person name="Liu R."/>
        </authorList>
    </citation>
    <scope>NUCLEOTIDE SEQUENCE [LARGE SCALE GENOMIC DNA]</scope>
    <source>
        <strain evidence="2 3">A20-9</strain>
    </source>
</reference>
<evidence type="ECO:0000313" key="3">
    <source>
        <dbReference type="Proteomes" id="UP000516305"/>
    </source>
</evidence>
<dbReference type="CDD" id="cd00146">
    <property type="entry name" value="PKD"/>
    <property type="match status" value="1"/>
</dbReference>
<dbReference type="EMBL" id="CP060139">
    <property type="protein sequence ID" value="QNR25270.1"/>
    <property type="molecule type" value="Genomic_DNA"/>
</dbReference>
<dbReference type="AlphaFoldDB" id="A0A7H0VHS2"/>
<organism evidence="2 3">
    <name type="scientific">Croceimicrobium hydrocarbonivorans</name>
    <dbReference type="NCBI Taxonomy" id="2761580"/>
    <lineage>
        <taxon>Bacteria</taxon>
        <taxon>Pseudomonadati</taxon>
        <taxon>Bacteroidota</taxon>
        <taxon>Flavobacteriia</taxon>
        <taxon>Flavobacteriales</taxon>
        <taxon>Owenweeksiaceae</taxon>
        <taxon>Croceimicrobium</taxon>
    </lineage>
</organism>
<dbReference type="InterPro" id="IPR026341">
    <property type="entry name" value="T9SS_type_B"/>
</dbReference>
<dbReference type="Pfam" id="PF25778">
    <property type="entry name" value="DUF7948"/>
    <property type="match status" value="1"/>
</dbReference>
<dbReference type="InterPro" id="IPR013783">
    <property type="entry name" value="Ig-like_fold"/>
</dbReference>
<keyword evidence="3" id="KW-1185">Reference proteome</keyword>
<dbReference type="InterPro" id="IPR000601">
    <property type="entry name" value="PKD_dom"/>
</dbReference>
<evidence type="ECO:0000313" key="2">
    <source>
        <dbReference type="EMBL" id="QNR25270.1"/>
    </source>
</evidence>
<dbReference type="Pfam" id="PF18911">
    <property type="entry name" value="PKD_4"/>
    <property type="match status" value="1"/>
</dbReference>
<accession>A0A7H0VHS2</accession>
<gene>
    <name evidence="2" type="ORF">H4K34_05370</name>
</gene>
<dbReference type="RefSeq" id="WP_210759797.1">
    <property type="nucleotide sequence ID" value="NZ_CP060139.1"/>
</dbReference>
<dbReference type="InterPro" id="IPR052918">
    <property type="entry name" value="Motility_Chemotaxis_Reg"/>
</dbReference>
<dbReference type="SMART" id="SM00089">
    <property type="entry name" value="PKD"/>
    <property type="match status" value="1"/>
</dbReference>
<dbReference type="InterPro" id="IPR035986">
    <property type="entry name" value="PKD_dom_sf"/>
</dbReference>
<dbReference type="InterPro" id="IPR022409">
    <property type="entry name" value="PKD/Chitinase_dom"/>
</dbReference>
<sequence>MLSNLLEIEILRCLILSIFLVFGLSAQEVGFVPNAGQWEGNFDFRFHGSQGYVFLKAGEQRVMLVQRQHHDHQWHHQSHTQTKGHVYRIHWLGADTNARVSSELYPNHTRLNFLFGSNRARWKSGLNQYQIVTYHNVYPQIDLRYVADGSGYCRFDFILHPGADPELIRWEIEGADKHGIAGSDLALITSVGSAIYTAPRSYQEKEEIASDFKRFEDGSYGFDLAKYDHRKELLIDPTLVFSTYSGSTDDNFGFSATYGIDGSAYGAGINYGHSVIHRGFPTTLGAFQDSSQGGIVDISIAKYNPQGTAQIYATYLGGDGNDLPFSLLEGPDKSLIVMGVTGSVNFPTHPNSFDTSFAQGPADMIRIGGSLPFPVGSDIFVTVLDSSGGALLGSTFFGDTLSDGNNKRMMFNYGDPARGDITLDSQGNIIISSYTFSSGLATGSASDSHYRGEQDGLIVSFNPDLSQLNWARYLGGEDNDASFSLRYTNTGRLFVAGSSESDTLAFDTSGVYQPMRAGKVDAFLAELNPQNGDVLKWTFSGTAEDDRAYFVDYTPDGNLVIFGQTAGPWPWIGNNVWGIPNSSQFIQELSPDLQQVRHSTTFGDGLLGVTDISPTALMVSDCGDVFLSGWGAPYNSSLRGVMGDTRGLPVTPDAYRDTADNRGDFYFMRLDASWQELEYATFFGQWQNGADHVDGGSSRFRRDGSIFQAVCSCGSIPYGFPITPNAFEDTVRSGNCNMAVFRFDMEADTVRCEVDLAKGVPDSTCLPAEVKFVDRSFNADVVLVIDPQGNVDTLTNQIFTVQDSGLSVFRFVALDTNCNLVDSSQVLIYGFNNPLEADFNFEYDSCDASGIVQFKNLSIGAGSYQWDFGDGNNSNASEPSHTFLPGNYTIQLIVEDPICNQLDTLEQELEVHYRSNKGEMLVESDACDPERKLKARADLGTTNPGDFHAFEWYVDGQLIGQGDSLNYQFLTGGSYELELRFLDTLCNRSKSETYNLYYYDESFELKFPNIFTPNGDGMNDEFTVLDLESVAPFLERATLEVYNRNGLRIYAGDLLQASWNGKSQGQEVPDAVYFYIFNYEDICGQTKEQNGFFHLER</sequence>